<dbReference type="AlphaFoldDB" id="W9I530"/>
<evidence type="ECO:0000313" key="2">
    <source>
        <dbReference type="Proteomes" id="UP000030753"/>
    </source>
</evidence>
<dbReference type="Proteomes" id="UP000030753">
    <property type="component" value="Unassembled WGS sequence"/>
</dbReference>
<accession>W9I530</accession>
<reference evidence="1 2" key="1">
    <citation type="submission" date="2011-06" db="EMBL/GenBank/DDBJ databases">
        <title>The Genome Sequence of Fusarium oxysporum FOSC 3-a.</title>
        <authorList>
            <consortium name="The Broad Institute Genome Sequencing Platform"/>
            <person name="Ma L.-J."/>
            <person name="Gale L.R."/>
            <person name="Schwartz D.C."/>
            <person name="Zhou S."/>
            <person name="Corby-Kistler H."/>
            <person name="Young S.K."/>
            <person name="Zeng Q."/>
            <person name="Gargeya S."/>
            <person name="Fitzgerald M."/>
            <person name="Haas B."/>
            <person name="Abouelleil A."/>
            <person name="Alvarado L."/>
            <person name="Arachchi H.M."/>
            <person name="Berlin A."/>
            <person name="Brown A."/>
            <person name="Chapman S.B."/>
            <person name="Chen Z."/>
            <person name="Dunbar C."/>
            <person name="Freedman E."/>
            <person name="Gearin G."/>
            <person name="Gellesch M."/>
            <person name="Goldberg J."/>
            <person name="Griggs A."/>
            <person name="Gujja S."/>
            <person name="Heiman D."/>
            <person name="Howarth C."/>
            <person name="Larson L."/>
            <person name="Lui A."/>
            <person name="MacDonald P.J.P."/>
            <person name="Mehta T."/>
            <person name="Montmayeur A."/>
            <person name="Murphy C."/>
            <person name="Neiman D."/>
            <person name="Pearson M."/>
            <person name="Priest M."/>
            <person name="Roberts A."/>
            <person name="Saif S."/>
            <person name="Shea T."/>
            <person name="Shenoy N."/>
            <person name="Sisk P."/>
            <person name="Stolte C."/>
            <person name="Sykes S."/>
            <person name="Wortman J."/>
            <person name="Nusbaum C."/>
            <person name="Birren B."/>
        </authorList>
    </citation>
    <scope>NUCLEOTIDE SEQUENCE [LARGE SCALE GENOMIC DNA]</scope>
    <source>
        <strain evidence="2">FOSC 3-a</strain>
    </source>
</reference>
<name>W9I530_FUSOX</name>
<protein>
    <submittedName>
        <fullName evidence="1">Uncharacterized protein</fullName>
    </submittedName>
</protein>
<proteinExistence type="predicted"/>
<sequence length="86" mass="9628">MPPVQIINPPIDVCYDSRPDDFDFQQPHSVAVLDCFPTLSGSRTKKVNPDDDFAAAVLERFPTLVSRRVKQTNPDVDPTPMETLVD</sequence>
<dbReference type="EMBL" id="JH717843">
    <property type="protein sequence ID" value="EWY89963.1"/>
    <property type="molecule type" value="Genomic_DNA"/>
</dbReference>
<dbReference type="HOGENOM" id="CLU_2497965_0_0_1"/>
<evidence type="ECO:0000313" key="1">
    <source>
        <dbReference type="EMBL" id="EWY89963.1"/>
    </source>
</evidence>
<organism evidence="1 2">
    <name type="scientific">Fusarium oxysporum NRRL 32931</name>
    <dbReference type="NCBI Taxonomy" id="660029"/>
    <lineage>
        <taxon>Eukaryota</taxon>
        <taxon>Fungi</taxon>
        <taxon>Dikarya</taxon>
        <taxon>Ascomycota</taxon>
        <taxon>Pezizomycotina</taxon>
        <taxon>Sordariomycetes</taxon>
        <taxon>Hypocreomycetidae</taxon>
        <taxon>Hypocreales</taxon>
        <taxon>Nectriaceae</taxon>
        <taxon>Fusarium</taxon>
        <taxon>Fusarium oxysporum species complex</taxon>
    </lineage>
</organism>
<gene>
    <name evidence="1" type="ORF">FOYG_07601</name>
</gene>